<feature type="non-terminal residue" evidence="2">
    <location>
        <position position="1"/>
    </location>
</feature>
<dbReference type="SMART" id="SM00186">
    <property type="entry name" value="FBG"/>
    <property type="match status" value="1"/>
</dbReference>
<feature type="domain" description="Fibrinogen C-terminal" evidence="1">
    <location>
        <begin position="1"/>
        <end position="161"/>
    </location>
</feature>
<accession>V3Z326</accession>
<dbReference type="GO" id="GO:0005615">
    <property type="term" value="C:extracellular space"/>
    <property type="evidence" value="ECO:0007669"/>
    <property type="project" value="TreeGrafter"/>
</dbReference>
<dbReference type="STRING" id="225164.V3Z326"/>
<dbReference type="InterPro" id="IPR050373">
    <property type="entry name" value="Fibrinogen_C-term_domain"/>
</dbReference>
<reference evidence="2 3" key="1">
    <citation type="journal article" date="2013" name="Nature">
        <title>Insights into bilaterian evolution from three spiralian genomes.</title>
        <authorList>
            <person name="Simakov O."/>
            <person name="Marletaz F."/>
            <person name="Cho S.J."/>
            <person name="Edsinger-Gonzales E."/>
            <person name="Havlak P."/>
            <person name="Hellsten U."/>
            <person name="Kuo D.H."/>
            <person name="Larsson T."/>
            <person name="Lv J."/>
            <person name="Arendt D."/>
            <person name="Savage R."/>
            <person name="Osoegawa K."/>
            <person name="de Jong P."/>
            <person name="Grimwood J."/>
            <person name="Chapman J.A."/>
            <person name="Shapiro H."/>
            <person name="Aerts A."/>
            <person name="Otillar R.P."/>
            <person name="Terry A.Y."/>
            <person name="Boore J.L."/>
            <person name="Grigoriev I.V."/>
            <person name="Lindberg D.R."/>
            <person name="Seaver E.C."/>
            <person name="Weisblat D.A."/>
            <person name="Putnam N.H."/>
            <person name="Rokhsar D.S."/>
        </authorList>
    </citation>
    <scope>NUCLEOTIDE SEQUENCE [LARGE SCALE GENOMIC DNA]</scope>
</reference>
<protein>
    <recommendedName>
        <fullName evidence="1">Fibrinogen C-terminal domain-containing protein</fullName>
    </recommendedName>
</protein>
<dbReference type="Pfam" id="PF00147">
    <property type="entry name" value="Fibrinogen_C"/>
    <property type="match status" value="1"/>
</dbReference>
<evidence type="ECO:0000313" key="2">
    <source>
        <dbReference type="EMBL" id="ESO85013.1"/>
    </source>
</evidence>
<dbReference type="CTD" id="20233170"/>
<dbReference type="GeneID" id="20233170"/>
<keyword evidence="3" id="KW-1185">Reference proteome</keyword>
<dbReference type="HOGENOM" id="CLU_038628_7_4_1"/>
<dbReference type="OrthoDB" id="6081480at2759"/>
<dbReference type="SUPFAM" id="SSF56496">
    <property type="entry name" value="Fibrinogen C-terminal domain-like"/>
    <property type="match status" value="1"/>
</dbReference>
<name>V3Z326_LOTGI</name>
<dbReference type="InterPro" id="IPR002181">
    <property type="entry name" value="Fibrinogen_a/b/g_C_dom"/>
</dbReference>
<dbReference type="InterPro" id="IPR036056">
    <property type="entry name" value="Fibrinogen-like_C"/>
</dbReference>
<dbReference type="Gene3D" id="4.10.530.10">
    <property type="entry name" value="Gamma-fibrinogen Carboxyl Terminal Fragment, domain 2"/>
    <property type="match status" value="1"/>
</dbReference>
<dbReference type="RefSeq" id="XP_009064395.1">
    <property type="nucleotide sequence ID" value="XM_009066147.1"/>
</dbReference>
<dbReference type="AlphaFoldDB" id="V3Z326"/>
<proteinExistence type="predicted"/>
<dbReference type="OMA" id="STHCASF"/>
<gene>
    <name evidence="2" type="ORF">LOTGIDRAFT_131239</name>
</gene>
<evidence type="ECO:0000259" key="1">
    <source>
        <dbReference type="PROSITE" id="PS51406"/>
    </source>
</evidence>
<dbReference type="EMBL" id="KB203357">
    <property type="protein sequence ID" value="ESO85013.1"/>
    <property type="molecule type" value="Genomic_DNA"/>
</dbReference>
<organism evidence="2 3">
    <name type="scientific">Lottia gigantea</name>
    <name type="common">Giant owl limpet</name>
    <dbReference type="NCBI Taxonomy" id="225164"/>
    <lineage>
        <taxon>Eukaryota</taxon>
        <taxon>Metazoa</taxon>
        <taxon>Spiralia</taxon>
        <taxon>Lophotrochozoa</taxon>
        <taxon>Mollusca</taxon>
        <taxon>Gastropoda</taxon>
        <taxon>Patellogastropoda</taxon>
        <taxon>Lottioidea</taxon>
        <taxon>Lottiidae</taxon>
        <taxon>Lottia</taxon>
    </lineage>
</organism>
<dbReference type="PANTHER" id="PTHR19143">
    <property type="entry name" value="FIBRINOGEN/TENASCIN/ANGIOPOEITIN"/>
    <property type="match status" value="1"/>
</dbReference>
<dbReference type="Proteomes" id="UP000030746">
    <property type="component" value="Unassembled WGS sequence"/>
</dbReference>
<evidence type="ECO:0000313" key="3">
    <source>
        <dbReference type="Proteomes" id="UP000030746"/>
    </source>
</evidence>
<dbReference type="KEGG" id="lgi:LOTGIDRAFT_131239"/>
<dbReference type="InterPro" id="IPR014716">
    <property type="entry name" value="Fibrinogen_a/b/g_C_1"/>
</dbReference>
<dbReference type="Gene3D" id="3.90.215.10">
    <property type="entry name" value="Gamma Fibrinogen, chain A, domain 1"/>
    <property type="match status" value="1"/>
</dbReference>
<sequence>LNFNRSYSEYVKGFGNCRVDYWLGLEKIYAILENEPNSRLDVGWFDANGNFQNSAYKDFKLGNATTDYVFYSSRFWYGDTDDALLSPPSIGDRPFSTYDNDHTGGHNCPINFGGGWWYAEDARCTNANLNGIFDASPNGITWLNNSNWSPLSDFFMRIGPP</sequence>
<dbReference type="PROSITE" id="PS51406">
    <property type="entry name" value="FIBRINOGEN_C_2"/>
    <property type="match status" value="1"/>
</dbReference>